<proteinExistence type="predicted"/>
<organism evidence="1 2">
    <name type="scientific">Rhododendron molle</name>
    <name type="common">Chinese azalea</name>
    <name type="synonym">Azalea mollis</name>
    <dbReference type="NCBI Taxonomy" id="49168"/>
    <lineage>
        <taxon>Eukaryota</taxon>
        <taxon>Viridiplantae</taxon>
        <taxon>Streptophyta</taxon>
        <taxon>Embryophyta</taxon>
        <taxon>Tracheophyta</taxon>
        <taxon>Spermatophyta</taxon>
        <taxon>Magnoliopsida</taxon>
        <taxon>eudicotyledons</taxon>
        <taxon>Gunneridae</taxon>
        <taxon>Pentapetalae</taxon>
        <taxon>asterids</taxon>
        <taxon>Ericales</taxon>
        <taxon>Ericaceae</taxon>
        <taxon>Ericoideae</taxon>
        <taxon>Rhodoreae</taxon>
        <taxon>Rhododendron</taxon>
    </lineage>
</organism>
<keyword evidence="2" id="KW-1185">Reference proteome</keyword>
<comment type="caution">
    <text evidence="1">The sequence shown here is derived from an EMBL/GenBank/DDBJ whole genome shotgun (WGS) entry which is preliminary data.</text>
</comment>
<name>A0ACC0LRJ8_RHOML</name>
<sequence length="173" mass="19618">MLGLFSVFRWNIWKAQNEWVFNRVWVEESKVVADALAEFDEFFQANLKEAPVSQFQVAVPEHGYHQNRLLGLENMNQLGTVRRIEAVPKHGGFRAAVSTAISHGQNIVQMLQGKLSAKASLVVIITERLNLATLLNSCSFRFISPTCNRVAYVVVKYALSIEHPTNWRGDFLN</sequence>
<gene>
    <name evidence="1" type="ORF">RHMOL_Rhmol11G0084100</name>
</gene>
<dbReference type="EMBL" id="CM046398">
    <property type="protein sequence ID" value="KAI8530758.1"/>
    <property type="molecule type" value="Genomic_DNA"/>
</dbReference>
<evidence type="ECO:0000313" key="2">
    <source>
        <dbReference type="Proteomes" id="UP001062846"/>
    </source>
</evidence>
<reference evidence="1" key="1">
    <citation type="submission" date="2022-02" db="EMBL/GenBank/DDBJ databases">
        <title>Plant Genome Project.</title>
        <authorList>
            <person name="Zhang R.-G."/>
        </authorList>
    </citation>
    <scope>NUCLEOTIDE SEQUENCE</scope>
    <source>
        <strain evidence="1">AT1</strain>
    </source>
</reference>
<dbReference type="Proteomes" id="UP001062846">
    <property type="component" value="Chromosome 11"/>
</dbReference>
<accession>A0ACC0LRJ8</accession>
<evidence type="ECO:0000313" key="1">
    <source>
        <dbReference type="EMBL" id="KAI8530758.1"/>
    </source>
</evidence>
<protein>
    <submittedName>
        <fullName evidence="1">Uncharacterized protein</fullName>
    </submittedName>
</protein>